<protein>
    <recommendedName>
        <fullName evidence="1">HEPN domain-containing protein</fullName>
    </recommendedName>
</protein>
<gene>
    <name evidence="2" type="ORF">A3J46_05170</name>
</gene>
<comment type="caution">
    <text evidence="2">The sequence shown here is derived from an EMBL/GenBank/DDBJ whole genome shotgun (WGS) entry which is preliminary data.</text>
</comment>
<dbReference type="SMART" id="SM00748">
    <property type="entry name" value="HEPN"/>
    <property type="match status" value="1"/>
</dbReference>
<dbReference type="SUPFAM" id="SSF81593">
    <property type="entry name" value="Nucleotidyltransferase substrate binding subunit/domain"/>
    <property type="match status" value="1"/>
</dbReference>
<evidence type="ECO:0000313" key="2">
    <source>
        <dbReference type="EMBL" id="OGN09115.1"/>
    </source>
</evidence>
<evidence type="ECO:0000259" key="1">
    <source>
        <dbReference type="PROSITE" id="PS50910"/>
    </source>
</evidence>
<dbReference type="Pfam" id="PF05168">
    <property type="entry name" value="HEPN"/>
    <property type="match status" value="1"/>
</dbReference>
<dbReference type="EMBL" id="MGJP01000044">
    <property type="protein sequence ID" value="OGN09115.1"/>
    <property type="molecule type" value="Genomic_DNA"/>
</dbReference>
<reference evidence="2 3" key="1">
    <citation type="journal article" date="2016" name="Nat. Commun.">
        <title>Thousands of microbial genomes shed light on interconnected biogeochemical processes in an aquifer system.</title>
        <authorList>
            <person name="Anantharaman K."/>
            <person name="Brown C.T."/>
            <person name="Hug L.A."/>
            <person name="Sharon I."/>
            <person name="Castelle C.J."/>
            <person name="Probst A.J."/>
            <person name="Thomas B.C."/>
            <person name="Singh A."/>
            <person name="Wilkins M.J."/>
            <person name="Karaoz U."/>
            <person name="Brodie E.L."/>
            <person name="Williams K.H."/>
            <person name="Hubbard S.S."/>
            <person name="Banfield J.F."/>
        </authorList>
    </citation>
    <scope>NUCLEOTIDE SEQUENCE [LARGE SCALE GENOMIC DNA]</scope>
</reference>
<feature type="domain" description="HEPN" evidence="1">
    <location>
        <begin position="15"/>
        <end position="128"/>
    </location>
</feature>
<accession>A0A1F8F7L8</accession>
<dbReference type="PROSITE" id="PS50910">
    <property type="entry name" value="HEPN"/>
    <property type="match status" value="1"/>
</dbReference>
<evidence type="ECO:0000313" key="3">
    <source>
        <dbReference type="Proteomes" id="UP000177167"/>
    </source>
</evidence>
<dbReference type="Gene3D" id="1.20.120.330">
    <property type="entry name" value="Nucleotidyltransferases domain 2"/>
    <property type="match status" value="1"/>
</dbReference>
<name>A0A1F8F7L8_9BACT</name>
<proteinExistence type="predicted"/>
<sequence length="134" mass="15647">MNGSRKNVSLEWQGKASEDLLSLEALLKHREGSPSTGCFLAQQAIEKLLKSVLVFHGVELEKIHDLVVLLNRIKNYEPEVTQFYEDIAILTRYYIETRYPGDYLEFSWEECERAYEVADKIRKYVERVTSITNK</sequence>
<dbReference type="AlphaFoldDB" id="A0A1F8F7L8"/>
<organism evidence="2 3">
    <name type="scientific">Candidatus Yanofskybacteria bacterium RIFCSPHIGHO2_02_FULL_41_11</name>
    <dbReference type="NCBI Taxonomy" id="1802675"/>
    <lineage>
        <taxon>Bacteria</taxon>
        <taxon>Candidatus Yanofskyibacteriota</taxon>
    </lineage>
</organism>
<dbReference type="InterPro" id="IPR007842">
    <property type="entry name" value="HEPN_dom"/>
</dbReference>
<dbReference type="Proteomes" id="UP000177167">
    <property type="component" value="Unassembled WGS sequence"/>
</dbReference>